<dbReference type="PANTHER" id="PTHR46513:SF13">
    <property type="entry name" value="EGF-LIKE DOMAIN-CONTAINING PROTEIN"/>
    <property type="match status" value="1"/>
</dbReference>
<dbReference type="InterPro" id="IPR000033">
    <property type="entry name" value="LDLR_classB_rpt"/>
</dbReference>
<feature type="repeat" description="LDL-receptor class B" evidence="6">
    <location>
        <begin position="99"/>
        <end position="141"/>
    </location>
</feature>
<dbReference type="GO" id="GO:0017147">
    <property type="term" value="F:Wnt-protein binding"/>
    <property type="evidence" value="ECO:0007669"/>
    <property type="project" value="TreeGrafter"/>
</dbReference>
<keyword evidence="8" id="KW-1185">Reference proteome</keyword>
<comment type="caution">
    <text evidence="7">The sequence shown here is derived from an EMBL/GenBank/DDBJ whole genome shotgun (WGS) entry which is preliminary data.</text>
</comment>
<gene>
    <name evidence="7" type="ORF">B4U80_14101</name>
</gene>
<keyword evidence="2" id="KW-0732">Signal</keyword>
<dbReference type="InterPro" id="IPR050778">
    <property type="entry name" value="Cueball_EGF_LRP_Nidogen"/>
</dbReference>
<dbReference type="Pfam" id="PF00058">
    <property type="entry name" value="Ldl_recept_b"/>
    <property type="match status" value="1"/>
</dbReference>
<evidence type="ECO:0000256" key="2">
    <source>
        <dbReference type="ARBA" id="ARBA00022729"/>
    </source>
</evidence>
<keyword evidence="7" id="KW-0449">Lipoprotein</keyword>
<evidence type="ECO:0000256" key="4">
    <source>
        <dbReference type="ARBA" id="ARBA00023157"/>
    </source>
</evidence>
<sequence length="278" mass="32236">VFGLAVDWIHSLLYWTDSGRKTIEVCSVFDPNNTRAVLITEIYRPKAITINVVDSFIVWTNWEPQPKIEIAAQDGTNRKIIVEKRLKSPYGITVDTKEKRIYWVDGGLSTIYACDFDGKHRAIIFYSPDHLKDAFFIDVFDKTFYWSTASLGTLFSGYKISEMKYHVKEIVFNSKIIMDFKIVHKSKQPLSHNRCNVTKCSHLCLPHNKTCYVCICPVTYDSTSCLYNVTEKIPTSKRYSFFKRSKVMKSIISKPICSDTFEMKDPHLEEDYLKTIDI</sequence>
<dbReference type="OrthoDB" id="5958943at2759"/>
<organism evidence="7 8">
    <name type="scientific">Leptotrombidium deliense</name>
    <dbReference type="NCBI Taxonomy" id="299467"/>
    <lineage>
        <taxon>Eukaryota</taxon>
        <taxon>Metazoa</taxon>
        <taxon>Ecdysozoa</taxon>
        <taxon>Arthropoda</taxon>
        <taxon>Chelicerata</taxon>
        <taxon>Arachnida</taxon>
        <taxon>Acari</taxon>
        <taxon>Acariformes</taxon>
        <taxon>Trombidiformes</taxon>
        <taxon>Prostigmata</taxon>
        <taxon>Anystina</taxon>
        <taxon>Parasitengona</taxon>
        <taxon>Trombiculoidea</taxon>
        <taxon>Trombiculidae</taxon>
        <taxon>Leptotrombidium</taxon>
    </lineage>
</organism>
<keyword evidence="7" id="KW-0675">Receptor</keyword>
<dbReference type="GO" id="GO:0042813">
    <property type="term" value="F:Wnt receptor activity"/>
    <property type="evidence" value="ECO:0007669"/>
    <property type="project" value="TreeGrafter"/>
</dbReference>
<keyword evidence="4" id="KW-1015">Disulfide bond</keyword>
<dbReference type="SMART" id="SM00135">
    <property type="entry name" value="LY"/>
    <property type="match status" value="3"/>
</dbReference>
<reference evidence="7 8" key="1">
    <citation type="journal article" date="2018" name="Gigascience">
        <title>Genomes of trombidid mites reveal novel predicted allergens and laterally-transferred genes associated with secondary metabolism.</title>
        <authorList>
            <person name="Dong X."/>
            <person name="Chaisiri K."/>
            <person name="Xia D."/>
            <person name="Armstrong S.D."/>
            <person name="Fang Y."/>
            <person name="Donnelly M.J."/>
            <person name="Kadowaki T."/>
            <person name="McGarry J.W."/>
            <person name="Darby A.C."/>
            <person name="Makepeace B.L."/>
        </authorList>
    </citation>
    <scope>NUCLEOTIDE SEQUENCE [LARGE SCALE GENOMIC DNA]</scope>
    <source>
        <strain evidence="7">UoL-UT</strain>
    </source>
</reference>
<keyword evidence="5" id="KW-0325">Glycoprotein</keyword>
<evidence type="ECO:0000256" key="1">
    <source>
        <dbReference type="ARBA" id="ARBA00022536"/>
    </source>
</evidence>
<dbReference type="InterPro" id="IPR011042">
    <property type="entry name" value="6-blade_b-propeller_TolB-like"/>
</dbReference>
<dbReference type="FunFam" id="2.120.10.30:FF:000241">
    <property type="entry name" value="Low-density lipoprotein receptor-related protein 6"/>
    <property type="match status" value="1"/>
</dbReference>
<dbReference type="PANTHER" id="PTHR46513">
    <property type="entry name" value="VITELLOGENIN RECEPTOR-LIKE PROTEIN-RELATED-RELATED"/>
    <property type="match status" value="1"/>
</dbReference>
<evidence type="ECO:0000256" key="5">
    <source>
        <dbReference type="ARBA" id="ARBA00023180"/>
    </source>
</evidence>
<proteinExistence type="predicted"/>
<dbReference type="GO" id="GO:0005886">
    <property type="term" value="C:plasma membrane"/>
    <property type="evidence" value="ECO:0007669"/>
    <property type="project" value="TreeGrafter"/>
</dbReference>
<dbReference type="Gene3D" id="2.120.10.30">
    <property type="entry name" value="TolB, C-terminal domain"/>
    <property type="match status" value="1"/>
</dbReference>
<dbReference type="PROSITE" id="PS51120">
    <property type="entry name" value="LDLRB"/>
    <property type="match status" value="2"/>
</dbReference>
<dbReference type="EMBL" id="NCKV01010841">
    <property type="protein sequence ID" value="RWS21787.1"/>
    <property type="molecule type" value="Genomic_DNA"/>
</dbReference>
<evidence type="ECO:0000313" key="8">
    <source>
        <dbReference type="Proteomes" id="UP000288716"/>
    </source>
</evidence>
<dbReference type="Proteomes" id="UP000288716">
    <property type="component" value="Unassembled WGS sequence"/>
</dbReference>
<dbReference type="AlphaFoldDB" id="A0A443S2N5"/>
<dbReference type="STRING" id="299467.A0A443S2N5"/>
<keyword evidence="3" id="KW-0677">Repeat</keyword>
<name>A0A443S2N5_9ACAR</name>
<accession>A0A443S2N5</accession>
<protein>
    <submittedName>
        <fullName evidence="7">Very low-density lipoprotein receptor-like protein</fullName>
    </submittedName>
</protein>
<dbReference type="GO" id="GO:0060070">
    <property type="term" value="P:canonical Wnt signaling pathway"/>
    <property type="evidence" value="ECO:0007669"/>
    <property type="project" value="TreeGrafter"/>
</dbReference>
<evidence type="ECO:0000256" key="6">
    <source>
        <dbReference type="PROSITE-ProRule" id="PRU00461"/>
    </source>
</evidence>
<feature type="repeat" description="LDL-receptor class B" evidence="6">
    <location>
        <begin position="55"/>
        <end position="98"/>
    </location>
</feature>
<keyword evidence="1" id="KW-0245">EGF-like domain</keyword>
<feature type="non-terminal residue" evidence="7">
    <location>
        <position position="1"/>
    </location>
</feature>
<evidence type="ECO:0000256" key="3">
    <source>
        <dbReference type="ARBA" id="ARBA00022737"/>
    </source>
</evidence>
<dbReference type="SUPFAM" id="SSF63825">
    <property type="entry name" value="YWTD domain"/>
    <property type="match status" value="1"/>
</dbReference>
<dbReference type="VEuPathDB" id="VectorBase:LDEU010253"/>
<evidence type="ECO:0000313" key="7">
    <source>
        <dbReference type="EMBL" id="RWS21787.1"/>
    </source>
</evidence>